<sequence length="1421" mass="160460">MVFVKNNTDSKQEKNLKQDVLCNKLSFFKKDINLLNKLPAQEMANTESKDSESTAMKTNNVLKASSSEPATLDHKSIHNTSPFSVRFEINGVTLILFVVAFALRFYELDQPSSVVFDELHYGRFISLYLRRTFFFDSQPPLGKQLISLSAYASGYKGNFADNFTSIGQEYDSNVPIRALRLVPALCGSLLVPTIYHIVLELGLGHNAALLSSLLLICENSILTQSRFILLDTILMFFSFSGILSYLIAKRKPTFSIQWISWMLVSGLLLASGVCVKYIGILTLLQVQFLAFFTVFLKIADKTIRTIHLWLEFLYYIFAFVIFPFLVYCLVFYIHLSILIRAGPHDNIMTSAFQASLEGGLASIIRGQPREIAHGSQITLRNTHGRTCWLHSHQAVYPIRYPDKRGSSHQQQVTCYSFKDVNNWWIVKRPNTVELITQEPRDNIKDGDIIQLVHGLSGRALNSHDIAAPMSPHNQEVSCYIDYNISMVAQNLWQLKLLNPDDTNGYWHAINSRAQLVHVNSSQALKLSGLQLPNWGFHQHEVVTDKQLNHQNTIWNVEEHRYTKNSDEKELERELGMAEFVPLNPTSLSFWDKVVELQYKMLIGNPENVQNHMYSSDSPLDWLFLTKGIAYWLSPNSNAQIYLIGNVTIWYLGIVSIISYWILFAFYTLRRKRLIYDMNDDEWNKYIQIGGTATVLVGQPLDTIKVKMQTFPHLYGNTWTCLKQTLTKDGIRRGLYAGTSPALIANIAENSVLFGAYGFCQKFVQTVTRKDSCNALENATAGFLAAFFSSFTLCPTELVKCKLQALRETGKGSIGAFKLTGDILRAEGVPGLFRGLTSTMAREMPGYFFFFGGYELTKSFLASPEEDVDNLGILKTTIAGGVGGMCLWTSIFPFDVVKSRIQIESSRESMLSVLRKVAQREGLKGLYKGLTPTLLRTFPSTGALFVAYENRHRSLTSFVRVPCKPDLCPGYFERSSLVAVQNDECPLIIYLVLRLHLTIRDQLHTPTPVQFASSPVSRIKLPKNFNEFNYKGSLFSYTSNRRESMKPIRNYILENESIKNMEDSFTDHLTETIIANLSRVSSLDPLKIKTIKVEPIVGNDVFTVHLNDLEIRGLSDVDIQDLRPRLSALKLRIGLLFPQVKINCRYSVNGTAYKVLDVRGNGDAKLEYSDVLLRTQINLAYENNTLQIKNSDPPLVDFGSAQIKLSKHDNNDTNLTAKAGDANELGSLLFWILADHIVQEVDDYLLQYINESLRLFKVPESFKPVVTWLINRNGIHAGQGNPFQMGKFSPFPFLHHWLNSLSNIPSSILIKMGSSASTTYPSSENKQTVYPSLDTSGTSSNLPFSSPSFNQNLNVSKLGRNVSPIDNLPFTLSSNYTSNGATIDEDNDVTEILNRVQNFVNNAWVSDYNFKLENTIIREHTS</sequence>
<dbReference type="PANTHER" id="PTHR10050">
    <property type="entry name" value="DOLICHYL-PHOSPHATE-MANNOSE--PROTEIN MANNOSYLTRANSFERASE"/>
    <property type="match status" value="1"/>
</dbReference>
<comment type="caution">
    <text evidence="22">The sequence shown here is derived from an EMBL/GenBank/DDBJ whole genome shotgun (WGS) entry which is preliminary data.</text>
</comment>
<dbReference type="FunFam" id="2.80.10.50:FF:000012">
    <property type="entry name" value="Protein O-mannosyl-transferase 1"/>
    <property type="match status" value="1"/>
</dbReference>
<name>A0A9Q0MG31_BLOTA</name>
<keyword evidence="10" id="KW-0256">Endoplasmic reticulum</keyword>
<dbReference type="InterPro" id="IPR023395">
    <property type="entry name" value="MCP_dom_sf"/>
</dbReference>
<keyword evidence="6" id="KW-0328">Glycosyltransferase</keyword>
<evidence type="ECO:0000256" key="1">
    <source>
        <dbReference type="ARBA" id="ARBA00004477"/>
    </source>
</evidence>
<keyword evidence="8 19" id="KW-0812">Transmembrane</keyword>
<evidence type="ECO:0000256" key="18">
    <source>
        <dbReference type="ARBA" id="ARBA00079036"/>
    </source>
</evidence>
<dbReference type="InterPro" id="IPR032421">
    <property type="entry name" value="PMT_4TMC"/>
</dbReference>
<evidence type="ECO:0000256" key="8">
    <source>
        <dbReference type="ARBA" id="ARBA00022692"/>
    </source>
</evidence>
<evidence type="ECO:0000259" key="21">
    <source>
        <dbReference type="PROSITE" id="PS50919"/>
    </source>
</evidence>
<comment type="function">
    <text evidence="15">Rt/POMT1 and tw/POMT2 function as a protein O-mannosyltransferase in association with each other to generate and maintain normal muscle development.</text>
</comment>
<dbReference type="SUPFAM" id="SSF103506">
    <property type="entry name" value="Mitochondrial carrier"/>
    <property type="match status" value="1"/>
</dbReference>
<dbReference type="SUPFAM" id="SSF82109">
    <property type="entry name" value="MIR domain"/>
    <property type="match status" value="1"/>
</dbReference>
<dbReference type="InterPro" id="IPR038606">
    <property type="entry name" value="To_sf"/>
</dbReference>
<comment type="catalytic activity">
    <reaction evidence="13">
        <text>a di-trans,poly-cis-dolichyl beta-D-mannosyl phosphate + L-threonyl-[protein] = 3-O-(alpha-D-mannosyl)-L-threonyl-[protein] + a di-trans,poly-cis-dolichyl phosphate + H(+)</text>
        <dbReference type="Rhea" id="RHEA:53396"/>
        <dbReference type="Rhea" id="RHEA-COMP:11060"/>
        <dbReference type="Rhea" id="RHEA-COMP:13547"/>
        <dbReference type="Rhea" id="RHEA-COMP:19498"/>
        <dbReference type="Rhea" id="RHEA-COMP:19501"/>
        <dbReference type="ChEBI" id="CHEBI:15378"/>
        <dbReference type="ChEBI" id="CHEBI:30013"/>
        <dbReference type="ChEBI" id="CHEBI:57683"/>
        <dbReference type="ChEBI" id="CHEBI:58211"/>
        <dbReference type="ChEBI" id="CHEBI:137323"/>
        <dbReference type="EC" id="2.4.1.109"/>
    </reaction>
</comment>
<keyword evidence="12 19" id="KW-0472">Membrane</keyword>
<keyword evidence="23" id="KW-1185">Reference proteome</keyword>
<proteinExistence type="inferred from homology"/>
<comment type="similarity">
    <text evidence="4">Belongs to the glycosyltransferase 39 family.</text>
</comment>
<evidence type="ECO:0000256" key="16">
    <source>
        <dbReference type="ARBA" id="ARBA00061810"/>
    </source>
</evidence>
<feature type="repeat" description="Solcar" evidence="19">
    <location>
        <begin position="870"/>
        <end position="953"/>
    </location>
</feature>
<evidence type="ECO:0000256" key="10">
    <source>
        <dbReference type="ARBA" id="ARBA00022824"/>
    </source>
</evidence>
<feature type="repeat" description="Solcar" evidence="19">
    <location>
        <begin position="772"/>
        <end position="859"/>
    </location>
</feature>
<feature type="domain" description="MIR" evidence="21">
    <location>
        <begin position="504"/>
        <end position="559"/>
    </location>
</feature>
<feature type="transmembrane region" description="Helical" evidence="20">
    <location>
        <begin position="228"/>
        <end position="248"/>
    </location>
</feature>
<evidence type="ECO:0000256" key="19">
    <source>
        <dbReference type="PROSITE-ProRule" id="PRU00282"/>
    </source>
</evidence>
<dbReference type="InterPro" id="IPR027005">
    <property type="entry name" value="PMT-like"/>
</dbReference>
<dbReference type="GO" id="GO:0005789">
    <property type="term" value="C:endoplasmic reticulum membrane"/>
    <property type="evidence" value="ECO:0007669"/>
    <property type="project" value="UniProtKB-SubCell"/>
</dbReference>
<dbReference type="SMART" id="SM00700">
    <property type="entry name" value="JHBP"/>
    <property type="match status" value="1"/>
</dbReference>
<dbReference type="InterPro" id="IPR016093">
    <property type="entry name" value="MIR_motif"/>
</dbReference>
<reference evidence="22" key="1">
    <citation type="submission" date="2022-12" db="EMBL/GenBank/DDBJ databases">
        <title>Genome assemblies of Blomia tropicalis.</title>
        <authorList>
            <person name="Cui Y."/>
        </authorList>
    </citation>
    <scope>NUCLEOTIDE SEQUENCE</scope>
    <source>
        <tissue evidence="22">Adult mites</tissue>
    </source>
</reference>
<dbReference type="Pfam" id="PF00153">
    <property type="entry name" value="Mito_carr"/>
    <property type="match status" value="2"/>
</dbReference>
<evidence type="ECO:0000256" key="4">
    <source>
        <dbReference type="ARBA" id="ARBA00007222"/>
    </source>
</evidence>
<feature type="domain" description="MIR" evidence="21">
    <location>
        <begin position="368"/>
        <end position="429"/>
    </location>
</feature>
<evidence type="ECO:0000256" key="11">
    <source>
        <dbReference type="ARBA" id="ARBA00022989"/>
    </source>
</evidence>
<dbReference type="PROSITE" id="PS50919">
    <property type="entry name" value="MIR"/>
    <property type="match status" value="3"/>
</dbReference>
<feature type="repeat" description="Solcar" evidence="19">
    <location>
        <begin position="684"/>
        <end position="762"/>
    </location>
</feature>
<dbReference type="EMBL" id="JAPWDV010000001">
    <property type="protein sequence ID" value="KAJ6225330.1"/>
    <property type="molecule type" value="Genomic_DNA"/>
</dbReference>
<comment type="pathway">
    <text evidence="2">Protein modification; protein glycosylation.</text>
</comment>
<keyword evidence="11 20" id="KW-1133">Transmembrane helix</keyword>
<comment type="catalytic activity">
    <reaction evidence="14">
        <text>a di-trans,poly-cis-dolichyl beta-D-mannosyl phosphate + L-seryl-[protein] = 3-O-(alpha-D-mannosyl)-L-seryl-[protein] + a di-trans,poly-cis-dolichyl phosphate + H(+)</text>
        <dbReference type="Rhea" id="RHEA:17377"/>
        <dbReference type="Rhea" id="RHEA-COMP:9863"/>
        <dbReference type="Rhea" id="RHEA-COMP:13546"/>
        <dbReference type="Rhea" id="RHEA-COMP:19498"/>
        <dbReference type="Rhea" id="RHEA-COMP:19501"/>
        <dbReference type="ChEBI" id="CHEBI:15378"/>
        <dbReference type="ChEBI" id="CHEBI:29999"/>
        <dbReference type="ChEBI" id="CHEBI:57683"/>
        <dbReference type="ChEBI" id="CHEBI:58211"/>
        <dbReference type="ChEBI" id="CHEBI:137321"/>
        <dbReference type="EC" id="2.4.1.109"/>
    </reaction>
</comment>
<dbReference type="Gene3D" id="2.80.10.50">
    <property type="match status" value="1"/>
</dbReference>
<evidence type="ECO:0000256" key="13">
    <source>
        <dbReference type="ARBA" id="ARBA00045085"/>
    </source>
</evidence>
<comment type="subcellular location">
    <subcellularLocation>
        <location evidence="1">Endoplasmic reticulum membrane</location>
        <topology evidence="1">Multi-pass membrane protein</topology>
    </subcellularLocation>
</comment>
<organism evidence="22 23">
    <name type="scientific">Blomia tropicalis</name>
    <name type="common">Mite</name>
    <dbReference type="NCBI Taxonomy" id="40697"/>
    <lineage>
        <taxon>Eukaryota</taxon>
        <taxon>Metazoa</taxon>
        <taxon>Ecdysozoa</taxon>
        <taxon>Arthropoda</taxon>
        <taxon>Chelicerata</taxon>
        <taxon>Arachnida</taxon>
        <taxon>Acari</taxon>
        <taxon>Acariformes</taxon>
        <taxon>Sarcoptiformes</taxon>
        <taxon>Astigmata</taxon>
        <taxon>Glycyphagoidea</taxon>
        <taxon>Echimyopodidae</taxon>
        <taxon>Blomia</taxon>
    </lineage>
</organism>
<dbReference type="InterPro" id="IPR036300">
    <property type="entry name" value="MIR_dom_sf"/>
</dbReference>
<dbReference type="InterPro" id="IPR018108">
    <property type="entry name" value="MCP_transmembrane"/>
</dbReference>
<protein>
    <recommendedName>
        <fullName evidence="17">Protein O-mannosyltransferase 1</fullName>
        <ecNumber evidence="5">2.4.1.109</ecNumber>
    </recommendedName>
    <alternativeName>
        <fullName evidence="18">Protein rotated abdomen</fullName>
    </alternativeName>
</protein>
<keyword evidence="9" id="KW-0677">Repeat</keyword>
<evidence type="ECO:0000256" key="6">
    <source>
        <dbReference type="ARBA" id="ARBA00022676"/>
    </source>
</evidence>
<evidence type="ECO:0000256" key="12">
    <source>
        <dbReference type="ARBA" id="ARBA00023136"/>
    </source>
</evidence>
<dbReference type="PANTHER" id="PTHR10050:SF51">
    <property type="entry name" value="PROTEIN O-MANNOSYL-TRANSFERASE 1"/>
    <property type="match status" value="1"/>
</dbReference>
<dbReference type="GO" id="GO:0004169">
    <property type="term" value="F:dolichyl-phosphate-mannose-protein mannosyltransferase activity"/>
    <property type="evidence" value="ECO:0007669"/>
    <property type="project" value="UniProtKB-EC"/>
</dbReference>
<evidence type="ECO:0000256" key="5">
    <source>
        <dbReference type="ARBA" id="ARBA00012839"/>
    </source>
</evidence>
<evidence type="ECO:0000256" key="15">
    <source>
        <dbReference type="ARBA" id="ARBA00059310"/>
    </source>
</evidence>
<dbReference type="CDD" id="cd23281">
    <property type="entry name" value="beta-trefoil_MIR_POMT1"/>
    <property type="match status" value="1"/>
</dbReference>
<dbReference type="InterPro" id="IPR010562">
    <property type="entry name" value="Haemolymph_juvenile_hormone-bd"/>
</dbReference>
<evidence type="ECO:0000256" key="9">
    <source>
        <dbReference type="ARBA" id="ARBA00022737"/>
    </source>
</evidence>
<dbReference type="SMART" id="SM00472">
    <property type="entry name" value="MIR"/>
    <property type="match status" value="3"/>
</dbReference>
<gene>
    <name evidence="22" type="ORF">RDWZM_003875</name>
</gene>
<dbReference type="Pfam" id="PF02815">
    <property type="entry name" value="MIR"/>
    <property type="match status" value="1"/>
</dbReference>
<dbReference type="Pfam" id="PF06585">
    <property type="entry name" value="JHBP"/>
    <property type="match status" value="1"/>
</dbReference>
<evidence type="ECO:0000256" key="3">
    <source>
        <dbReference type="ARBA" id="ARBA00006375"/>
    </source>
</evidence>
<evidence type="ECO:0000256" key="20">
    <source>
        <dbReference type="SAM" id="Phobius"/>
    </source>
</evidence>
<evidence type="ECO:0000256" key="2">
    <source>
        <dbReference type="ARBA" id="ARBA00004922"/>
    </source>
</evidence>
<feature type="transmembrane region" description="Helical" evidence="20">
    <location>
        <begin position="268"/>
        <end position="296"/>
    </location>
</feature>
<dbReference type="Pfam" id="PF16192">
    <property type="entry name" value="PMT_4TMC"/>
    <property type="match status" value="1"/>
</dbReference>
<comment type="subunit">
    <text evidence="16">Interacts with tw/POMT2.</text>
</comment>
<feature type="domain" description="MIR" evidence="21">
    <location>
        <begin position="440"/>
        <end position="497"/>
    </location>
</feature>
<dbReference type="EC" id="2.4.1.109" evidence="5"/>
<dbReference type="InterPro" id="IPR003342">
    <property type="entry name" value="ArnT-like_N"/>
</dbReference>
<dbReference type="PROSITE" id="PS50920">
    <property type="entry name" value="SOLCAR"/>
    <property type="match status" value="3"/>
</dbReference>
<evidence type="ECO:0000313" key="22">
    <source>
        <dbReference type="EMBL" id="KAJ6225330.1"/>
    </source>
</evidence>
<feature type="transmembrane region" description="Helical" evidence="20">
    <location>
        <begin position="648"/>
        <end position="668"/>
    </location>
</feature>
<evidence type="ECO:0000313" key="23">
    <source>
        <dbReference type="Proteomes" id="UP001142055"/>
    </source>
</evidence>
<evidence type="ECO:0000256" key="7">
    <source>
        <dbReference type="ARBA" id="ARBA00022679"/>
    </source>
</evidence>
<evidence type="ECO:0000256" key="17">
    <source>
        <dbReference type="ARBA" id="ARBA00073145"/>
    </source>
</evidence>
<keyword evidence="7" id="KW-0808">Transferase</keyword>
<comment type="similarity">
    <text evidence="3">Belongs to the mitochondrial carrier (TC 2.A.29) family.</text>
</comment>
<dbReference type="Gene3D" id="3.15.10.30">
    <property type="entry name" value="Haemolymph juvenile hormone binding protein"/>
    <property type="match status" value="1"/>
</dbReference>
<accession>A0A9Q0MG31</accession>
<dbReference type="Proteomes" id="UP001142055">
    <property type="component" value="Chromosome 1"/>
</dbReference>
<dbReference type="Gene3D" id="1.50.40.10">
    <property type="entry name" value="Mitochondrial carrier domain"/>
    <property type="match status" value="1"/>
</dbReference>
<evidence type="ECO:0000256" key="14">
    <source>
        <dbReference type="ARBA" id="ARBA00045102"/>
    </source>
</evidence>
<feature type="transmembrane region" description="Helical" evidence="20">
    <location>
        <begin position="308"/>
        <end position="333"/>
    </location>
</feature>
<dbReference type="Pfam" id="PF02366">
    <property type="entry name" value="PMT"/>
    <property type="match status" value="1"/>
</dbReference>